<feature type="transmembrane region" description="Helical" evidence="6">
    <location>
        <begin position="75"/>
        <end position="99"/>
    </location>
</feature>
<keyword evidence="4" id="KW-0175">Coiled coil</keyword>
<evidence type="ECO:0000256" key="6">
    <source>
        <dbReference type="SAM" id="Phobius"/>
    </source>
</evidence>
<dbReference type="GO" id="GO:0016020">
    <property type="term" value="C:membrane"/>
    <property type="evidence" value="ECO:0007669"/>
    <property type="project" value="InterPro"/>
</dbReference>
<dbReference type="Gene3D" id="1.20.5.1930">
    <property type="match status" value="1"/>
</dbReference>
<evidence type="ECO:0000256" key="3">
    <source>
        <dbReference type="ARBA" id="ARBA00023012"/>
    </source>
</evidence>
<evidence type="ECO:0000256" key="4">
    <source>
        <dbReference type="SAM" id="Coils"/>
    </source>
</evidence>
<dbReference type="PIRSF" id="PIRSF037434">
    <property type="entry name" value="STHK_ChrS"/>
    <property type="match status" value="1"/>
</dbReference>
<evidence type="ECO:0000256" key="2">
    <source>
        <dbReference type="ARBA" id="ARBA00022777"/>
    </source>
</evidence>
<dbReference type="PANTHER" id="PTHR24421">
    <property type="entry name" value="NITRATE/NITRITE SENSOR PROTEIN NARX-RELATED"/>
    <property type="match status" value="1"/>
</dbReference>
<keyword evidence="2" id="KW-0418">Kinase</keyword>
<dbReference type="GO" id="GO:0046983">
    <property type="term" value="F:protein dimerization activity"/>
    <property type="evidence" value="ECO:0007669"/>
    <property type="project" value="InterPro"/>
</dbReference>
<dbReference type="GO" id="GO:0000155">
    <property type="term" value="F:phosphorelay sensor kinase activity"/>
    <property type="evidence" value="ECO:0007669"/>
    <property type="project" value="InterPro"/>
</dbReference>
<evidence type="ECO:0000256" key="5">
    <source>
        <dbReference type="SAM" id="MobiDB-lite"/>
    </source>
</evidence>
<dbReference type="SMART" id="SM00387">
    <property type="entry name" value="HATPase_c"/>
    <property type="match status" value="1"/>
</dbReference>
<dbReference type="Gene3D" id="3.30.565.10">
    <property type="entry name" value="Histidine kinase-like ATPase, C-terminal domain"/>
    <property type="match status" value="1"/>
</dbReference>
<feature type="region of interest" description="Disordered" evidence="5">
    <location>
        <begin position="198"/>
        <end position="218"/>
    </location>
</feature>
<evidence type="ECO:0000313" key="8">
    <source>
        <dbReference type="EMBL" id="PKF68092.1"/>
    </source>
</evidence>
<evidence type="ECO:0000259" key="7">
    <source>
        <dbReference type="SMART" id="SM00387"/>
    </source>
</evidence>
<dbReference type="SUPFAM" id="SSF55874">
    <property type="entry name" value="ATPase domain of HSP90 chaperone/DNA topoisomerase II/histidine kinase"/>
    <property type="match status" value="1"/>
</dbReference>
<feature type="transmembrane region" description="Helical" evidence="6">
    <location>
        <begin position="105"/>
        <end position="127"/>
    </location>
</feature>
<feature type="domain" description="Histidine kinase/HSP90-like ATPase" evidence="7">
    <location>
        <begin position="289"/>
        <end position="379"/>
    </location>
</feature>
<gene>
    <name evidence="8" type="ORF">CXB45_08980</name>
</gene>
<dbReference type="Pfam" id="PF02518">
    <property type="entry name" value="HATPase_c"/>
    <property type="match status" value="1"/>
</dbReference>
<dbReference type="Pfam" id="PF07730">
    <property type="entry name" value="HisKA_3"/>
    <property type="match status" value="1"/>
</dbReference>
<dbReference type="InterPro" id="IPR003594">
    <property type="entry name" value="HATPase_dom"/>
</dbReference>
<dbReference type="InterPro" id="IPR011712">
    <property type="entry name" value="Sig_transdc_His_kin_sub3_dim/P"/>
</dbReference>
<dbReference type="InterPro" id="IPR050482">
    <property type="entry name" value="Sensor_HK_TwoCompSys"/>
</dbReference>
<feature type="coiled-coil region" evidence="4">
    <location>
        <begin position="137"/>
        <end position="164"/>
    </location>
</feature>
<dbReference type="EMBL" id="PJAF01000028">
    <property type="protein sequence ID" value="PKF68092.1"/>
    <property type="molecule type" value="Genomic_DNA"/>
</dbReference>
<keyword evidence="1" id="KW-0808">Transferase</keyword>
<comment type="caution">
    <text evidence="8">The sequence shown here is derived from an EMBL/GenBank/DDBJ whole genome shotgun (WGS) entry which is preliminary data.</text>
</comment>
<keyword evidence="6" id="KW-1133">Transmembrane helix</keyword>
<evidence type="ECO:0000313" key="9">
    <source>
        <dbReference type="Proteomes" id="UP000233249"/>
    </source>
</evidence>
<proteinExistence type="predicted"/>
<organism evidence="8 9">
    <name type="scientific">Corynebacterium mastitidis</name>
    <dbReference type="NCBI Taxonomy" id="161890"/>
    <lineage>
        <taxon>Bacteria</taxon>
        <taxon>Bacillati</taxon>
        <taxon>Actinomycetota</taxon>
        <taxon>Actinomycetes</taxon>
        <taxon>Mycobacteriales</taxon>
        <taxon>Corynebacteriaceae</taxon>
        <taxon>Corynebacterium</taxon>
    </lineage>
</organism>
<dbReference type="InterPro" id="IPR017205">
    <property type="entry name" value="Sig_transdc_His_kinase_ChrS"/>
</dbReference>
<evidence type="ECO:0000256" key="1">
    <source>
        <dbReference type="ARBA" id="ARBA00022679"/>
    </source>
</evidence>
<name>A0A2N0X5W0_9CORY</name>
<dbReference type="Proteomes" id="UP000233249">
    <property type="component" value="Unassembled WGS sequence"/>
</dbReference>
<protein>
    <recommendedName>
        <fullName evidence="7">Histidine kinase/HSP90-like ATPase domain-containing protein</fullName>
    </recommendedName>
</protein>
<dbReference type="STRING" id="1121365.GCA_000375365_00839"/>
<keyword evidence="3" id="KW-0902">Two-component regulatory system</keyword>
<feature type="transmembrane region" description="Helical" evidence="6">
    <location>
        <begin position="43"/>
        <end position="68"/>
    </location>
</feature>
<dbReference type="PANTHER" id="PTHR24421:SF62">
    <property type="entry name" value="SENSORY TRANSDUCTION HISTIDINE KINASE"/>
    <property type="match status" value="1"/>
</dbReference>
<dbReference type="AlphaFoldDB" id="A0A2N0X5W0"/>
<accession>A0A2N0X5W0</accession>
<keyword evidence="6" id="KW-0472">Membrane</keyword>
<dbReference type="CDD" id="cd16917">
    <property type="entry name" value="HATPase_UhpB-NarQ-NarX-like"/>
    <property type="match status" value="1"/>
</dbReference>
<keyword evidence="6" id="KW-0812">Transmembrane</keyword>
<sequence length="380" mass="40691">MLLLAAALAATYLAGTVWENRFARRRTQRDPAAYRAAWLGLVLGQWLGLILLSAHFVWLLFPLTFLVWHAVPRDLMGFLLASLSWGLGVGIPAAGWPLLTGAPGWGLGGVFGPLLGVGFASGCYFAYRALHREAAHHRRVAEQLAATQERLLLAENNAGRLAERERLSREIHDTLAQGFNSIVLFSRACQKNLRALAAEGPEDAEPSGGAGTARDSNRRLTTAREQLATIHSVATENLAEARLLVAGGAPNTGDLSRALSDLGARVTERHGLPVEVVAPAEATSGLPAEVSTTLLRVAQEALTNVVRHAHATRARLTLARWDAEITLDVYDDGTGFDPAAARGYGLPGIRARLDELGGSLHIDSSPRGTVVAARVPWEQS</sequence>
<reference evidence="8 9" key="1">
    <citation type="submission" date="2017-12" db="EMBL/GenBank/DDBJ databases">
        <title>Corynebacterium mastitidis 16-1433 Genome.</title>
        <authorList>
            <person name="Gulvik C.A."/>
        </authorList>
    </citation>
    <scope>NUCLEOTIDE SEQUENCE [LARGE SCALE GENOMIC DNA]</scope>
    <source>
        <strain evidence="8 9">16-1433</strain>
    </source>
</reference>
<dbReference type="InterPro" id="IPR036890">
    <property type="entry name" value="HATPase_C_sf"/>
</dbReference>